<dbReference type="EMBL" id="VCNI01000001">
    <property type="protein sequence ID" value="TMU57117.1"/>
    <property type="molecule type" value="Genomic_DNA"/>
</dbReference>
<sequence>MLGYIFTNPFRTKKLTKQEKQSIPYNGNEVLVFKSNKSEIDTIRITEITVREHPPNLGDMFWAKNTEILRVQSDKDCKNCDEIITVAKQNFTSETKISFDIILNGKRYYHGTELKTLNKLDLEKLIINGIELNDVVRIGRNSEKSHSGHVDGIYWSKSKGIVRIEINSDYYWELINGYKNATQQWL</sequence>
<protein>
    <submittedName>
        <fullName evidence="1">Uncharacterized protein</fullName>
    </submittedName>
</protein>
<dbReference type="RefSeq" id="WP_138834261.1">
    <property type="nucleotide sequence ID" value="NZ_VCNI01000001.1"/>
</dbReference>
<dbReference type="Proteomes" id="UP000751614">
    <property type="component" value="Unassembled WGS sequence"/>
</dbReference>
<name>A0ABY2WR37_9FLAO</name>
<accession>A0ABY2WR37</accession>
<gene>
    <name evidence="1" type="ORF">FGG15_06095</name>
</gene>
<reference evidence="1 2" key="1">
    <citation type="submission" date="2019-05" db="EMBL/GenBank/DDBJ databases">
        <title>Flagellimonas sp. AsT0115, sp. nov., isolated from a marine red algae, Asparagopsis taxiformis.</title>
        <authorList>
            <person name="Kim J."/>
            <person name="Jeong S.E."/>
            <person name="Jeon C.O."/>
        </authorList>
    </citation>
    <scope>NUCLEOTIDE SEQUENCE [LARGE SCALE GENOMIC DNA]</scope>
    <source>
        <strain evidence="1 2">AsT0115</strain>
    </source>
</reference>
<comment type="caution">
    <text evidence="1">The sequence shown here is derived from an EMBL/GenBank/DDBJ whole genome shotgun (WGS) entry which is preliminary data.</text>
</comment>
<keyword evidence="2" id="KW-1185">Reference proteome</keyword>
<evidence type="ECO:0000313" key="1">
    <source>
        <dbReference type="EMBL" id="TMU57117.1"/>
    </source>
</evidence>
<proteinExistence type="predicted"/>
<organism evidence="1 2">
    <name type="scientific">Flagellimonas algicola</name>
    <dbReference type="NCBI Taxonomy" id="2583815"/>
    <lineage>
        <taxon>Bacteria</taxon>
        <taxon>Pseudomonadati</taxon>
        <taxon>Bacteroidota</taxon>
        <taxon>Flavobacteriia</taxon>
        <taxon>Flavobacteriales</taxon>
        <taxon>Flavobacteriaceae</taxon>
        <taxon>Flagellimonas</taxon>
    </lineage>
</organism>
<evidence type="ECO:0000313" key="2">
    <source>
        <dbReference type="Proteomes" id="UP000751614"/>
    </source>
</evidence>